<keyword evidence="7" id="KW-0067">ATP-binding</keyword>
<keyword evidence="5" id="KW-0547">Nucleotide-binding</keyword>
<dbReference type="Gene3D" id="3.30.565.10">
    <property type="entry name" value="Histidine kinase-like ATPase, C-terminal domain"/>
    <property type="match status" value="1"/>
</dbReference>
<dbReference type="Pfam" id="PF07730">
    <property type="entry name" value="HisKA_3"/>
    <property type="match status" value="1"/>
</dbReference>
<feature type="transmembrane region" description="Helical" evidence="9">
    <location>
        <begin position="59"/>
        <end position="75"/>
    </location>
</feature>
<dbReference type="PANTHER" id="PTHR24421:SF10">
    <property type="entry name" value="NITRATE_NITRITE SENSOR PROTEIN NARQ"/>
    <property type="match status" value="1"/>
</dbReference>
<organism evidence="12 13">
    <name type="scientific">Sphaerisporangium flaviroseum</name>
    <dbReference type="NCBI Taxonomy" id="509199"/>
    <lineage>
        <taxon>Bacteria</taxon>
        <taxon>Bacillati</taxon>
        <taxon>Actinomycetota</taxon>
        <taxon>Actinomycetes</taxon>
        <taxon>Streptosporangiales</taxon>
        <taxon>Streptosporangiaceae</taxon>
        <taxon>Sphaerisporangium</taxon>
    </lineage>
</organism>
<dbReference type="InterPro" id="IPR036890">
    <property type="entry name" value="HATPase_C_sf"/>
</dbReference>
<protein>
    <recommendedName>
        <fullName evidence="2">histidine kinase</fullName>
        <ecNumber evidence="2">2.7.13.3</ecNumber>
    </recommendedName>
</protein>
<dbReference type="RefSeq" id="WP_344951595.1">
    <property type="nucleotide sequence ID" value="NZ_BAAAZR010000043.1"/>
</dbReference>
<keyword evidence="4" id="KW-0808">Transferase</keyword>
<dbReference type="EMBL" id="BAAAZR010000043">
    <property type="protein sequence ID" value="GAA3840489.1"/>
    <property type="molecule type" value="Genomic_DNA"/>
</dbReference>
<dbReference type="Proteomes" id="UP001500888">
    <property type="component" value="Unassembled WGS sequence"/>
</dbReference>
<name>A0ABP7JBM2_9ACTN</name>
<keyword evidence="13" id="KW-1185">Reference proteome</keyword>
<evidence type="ECO:0000256" key="3">
    <source>
        <dbReference type="ARBA" id="ARBA00022553"/>
    </source>
</evidence>
<reference evidence="13" key="1">
    <citation type="journal article" date="2019" name="Int. J. Syst. Evol. Microbiol.">
        <title>The Global Catalogue of Microorganisms (GCM) 10K type strain sequencing project: providing services to taxonomists for standard genome sequencing and annotation.</title>
        <authorList>
            <consortium name="The Broad Institute Genomics Platform"/>
            <consortium name="The Broad Institute Genome Sequencing Center for Infectious Disease"/>
            <person name="Wu L."/>
            <person name="Ma J."/>
        </authorList>
    </citation>
    <scope>NUCLEOTIDE SEQUENCE [LARGE SCALE GENOMIC DNA]</scope>
    <source>
        <strain evidence="13">JCM 16908</strain>
    </source>
</reference>
<evidence type="ECO:0000259" key="11">
    <source>
        <dbReference type="Pfam" id="PF07730"/>
    </source>
</evidence>
<feature type="domain" description="Signal transduction histidine kinase subgroup 3 dimerisation and phosphoacceptor" evidence="11">
    <location>
        <begin position="228"/>
        <end position="293"/>
    </location>
</feature>
<dbReference type="Pfam" id="PF02518">
    <property type="entry name" value="HATPase_c"/>
    <property type="match status" value="1"/>
</dbReference>
<dbReference type="EC" id="2.7.13.3" evidence="2"/>
<evidence type="ECO:0000256" key="1">
    <source>
        <dbReference type="ARBA" id="ARBA00000085"/>
    </source>
</evidence>
<keyword evidence="9" id="KW-0472">Membrane</keyword>
<keyword evidence="9" id="KW-0812">Transmembrane</keyword>
<feature type="transmembrane region" description="Helical" evidence="9">
    <location>
        <begin position="127"/>
        <end position="152"/>
    </location>
</feature>
<feature type="transmembrane region" description="Helical" evidence="9">
    <location>
        <begin position="14"/>
        <end position="37"/>
    </location>
</feature>
<dbReference type="InterPro" id="IPR011712">
    <property type="entry name" value="Sig_transdc_His_kin_sub3_dim/P"/>
</dbReference>
<evidence type="ECO:0000256" key="9">
    <source>
        <dbReference type="SAM" id="Phobius"/>
    </source>
</evidence>
<dbReference type="CDD" id="cd16917">
    <property type="entry name" value="HATPase_UhpB-NarQ-NarX-like"/>
    <property type="match status" value="1"/>
</dbReference>
<dbReference type="Gene3D" id="1.20.5.1930">
    <property type="match status" value="1"/>
</dbReference>
<accession>A0ABP7JBM2</accession>
<comment type="catalytic activity">
    <reaction evidence="1">
        <text>ATP + protein L-histidine = ADP + protein N-phospho-L-histidine.</text>
        <dbReference type="EC" id="2.7.13.3"/>
    </reaction>
</comment>
<evidence type="ECO:0000256" key="4">
    <source>
        <dbReference type="ARBA" id="ARBA00022679"/>
    </source>
</evidence>
<evidence type="ECO:0000256" key="7">
    <source>
        <dbReference type="ARBA" id="ARBA00022840"/>
    </source>
</evidence>
<evidence type="ECO:0000313" key="13">
    <source>
        <dbReference type="Proteomes" id="UP001500888"/>
    </source>
</evidence>
<dbReference type="PANTHER" id="PTHR24421">
    <property type="entry name" value="NITRATE/NITRITE SENSOR PROTEIN NARX-RELATED"/>
    <property type="match status" value="1"/>
</dbReference>
<evidence type="ECO:0000313" key="12">
    <source>
        <dbReference type="EMBL" id="GAA3840489.1"/>
    </source>
</evidence>
<proteinExistence type="predicted"/>
<gene>
    <name evidence="12" type="ORF">GCM10022226_73710</name>
</gene>
<dbReference type="InterPro" id="IPR003594">
    <property type="entry name" value="HATPase_dom"/>
</dbReference>
<evidence type="ECO:0000259" key="10">
    <source>
        <dbReference type="Pfam" id="PF02518"/>
    </source>
</evidence>
<dbReference type="SUPFAM" id="SSF55874">
    <property type="entry name" value="ATPase domain of HSP90 chaperone/DNA topoisomerase II/histidine kinase"/>
    <property type="match status" value="1"/>
</dbReference>
<evidence type="ECO:0000256" key="5">
    <source>
        <dbReference type="ARBA" id="ARBA00022741"/>
    </source>
</evidence>
<keyword evidence="3" id="KW-0597">Phosphoprotein</keyword>
<feature type="domain" description="Histidine kinase/HSP90-like ATPase" evidence="10">
    <location>
        <begin position="337"/>
        <end position="425"/>
    </location>
</feature>
<evidence type="ECO:0000256" key="2">
    <source>
        <dbReference type="ARBA" id="ARBA00012438"/>
    </source>
</evidence>
<keyword evidence="8" id="KW-0902">Two-component regulatory system</keyword>
<evidence type="ECO:0000256" key="6">
    <source>
        <dbReference type="ARBA" id="ARBA00022777"/>
    </source>
</evidence>
<sequence>MHVPGSPIGMRRPLLDICLAAVVIGASLLLGAGMPWLDAPAFNVILKRFGTMEEWREQVVWWWLACLPTVIAIFARHRRPLIAMGFAVIGTAAHLRTPGLPHLFHDLVNLLTLYTLAATARTRRRSVVALIAVQAVLCWFSVAIVTGMFGRIGKYTLVEPYLTGKEMNDSPIMQGVFQALIPALLLGIAWATGDNARTRRAHVATLEARAADLKREQEQRTALAVATERGRITRELHDVVAHGLSVMVIQAQGAQAALLRHPERSQVALTNVVTTGRASLAEMRRLLGLVRTEPEAELVPQPSLAALPELIEQVRASGTPVDFRVTGEPPTLPTVVELSAYRIVQEALTNILKHAGPGSGCTVDLDFAADRLRIRVLDTGTPDSPPVFGNGLRGIAERVTALGGTLHAGPGDHGGFEVSTVLPLEAPA</sequence>
<evidence type="ECO:0000256" key="8">
    <source>
        <dbReference type="ARBA" id="ARBA00023012"/>
    </source>
</evidence>
<dbReference type="InterPro" id="IPR050482">
    <property type="entry name" value="Sensor_HK_TwoCompSys"/>
</dbReference>
<comment type="caution">
    <text evidence="12">The sequence shown here is derived from an EMBL/GenBank/DDBJ whole genome shotgun (WGS) entry which is preliminary data.</text>
</comment>
<keyword evidence="9" id="KW-1133">Transmembrane helix</keyword>
<feature type="transmembrane region" description="Helical" evidence="9">
    <location>
        <begin position="172"/>
        <end position="191"/>
    </location>
</feature>
<keyword evidence="6" id="KW-0418">Kinase</keyword>